<proteinExistence type="predicted"/>
<dbReference type="InterPro" id="IPR036736">
    <property type="entry name" value="ACP-like_sf"/>
</dbReference>
<dbReference type="InterPro" id="IPR006162">
    <property type="entry name" value="Ppantetheine_attach_site"/>
</dbReference>
<dbReference type="Gene3D" id="1.10.1200.10">
    <property type="entry name" value="ACP-like"/>
    <property type="match status" value="1"/>
</dbReference>
<dbReference type="AlphaFoldDB" id="A0A3B0Y8L1"/>
<reference evidence="4" key="1">
    <citation type="submission" date="2018-06" db="EMBL/GenBank/DDBJ databases">
        <authorList>
            <person name="Zhirakovskaya E."/>
        </authorList>
    </citation>
    <scope>NUCLEOTIDE SEQUENCE</scope>
</reference>
<dbReference type="PROSITE" id="PS50075">
    <property type="entry name" value="CARRIER"/>
    <property type="match status" value="1"/>
</dbReference>
<feature type="domain" description="Carrier" evidence="3">
    <location>
        <begin position="1"/>
        <end position="81"/>
    </location>
</feature>
<dbReference type="NCBIfam" id="NF006617">
    <property type="entry name" value="PRK09184.1"/>
    <property type="match status" value="1"/>
</dbReference>
<accession>A0A3B0Y8L1</accession>
<dbReference type="Pfam" id="PF00550">
    <property type="entry name" value="PP-binding"/>
    <property type="match status" value="1"/>
</dbReference>
<dbReference type="SUPFAM" id="SSF47336">
    <property type="entry name" value="ACP-like"/>
    <property type="match status" value="1"/>
</dbReference>
<protein>
    <recommendedName>
        <fullName evidence="3">Carrier domain-containing protein</fullName>
    </recommendedName>
</protein>
<evidence type="ECO:0000259" key="3">
    <source>
        <dbReference type="PROSITE" id="PS50075"/>
    </source>
</evidence>
<keyword evidence="1" id="KW-0596">Phosphopantetheine</keyword>
<dbReference type="InterPro" id="IPR009081">
    <property type="entry name" value="PP-bd_ACP"/>
</dbReference>
<organism evidence="4">
    <name type="scientific">hydrothermal vent metagenome</name>
    <dbReference type="NCBI Taxonomy" id="652676"/>
    <lineage>
        <taxon>unclassified sequences</taxon>
        <taxon>metagenomes</taxon>
        <taxon>ecological metagenomes</taxon>
    </lineage>
</organism>
<gene>
    <name evidence="4" type="ORF">MNBD_GAMMA13-797</name>
</gene>
<name>A0A3B0Y8L1_9ZZZZ</name>
<dbReference type="PROSITE" id="PS00012">
    <property type="entry name" value="PHOSPHOPANTETHEINE"/>
    <property type="match status" value="1"/>
</dbReference>
<evidence type="ECO:0000313" key="4">
    <source>
        <dbReference type="EMBL" id="VAW77135.1"/>
    </source>
</evidence>
<sequence length="83" mass="9106">MIDELKALLIDELNLEGLKSSDIDEHAPMFGEGLGLDSIDALELAVILDRKYGIKIKAKDSRNTEIFSSLTALAGFVSENRAR</sequence>
<keyword evidence="2" id="KW-0597">Phosphoprotein</keyword>
<dbReference type="EMBL" id="UOFK01000111">
    <property type="protein sequence ID" value="VAW77135.1"/>
    <property type="molecule type" value="Genomic_DNA"/>
</dbReference>
<evidence type="ECO:0000256" key="2">
    <source>
        <dbReference type="ARBA" id="ARBA00022553"/>
    </source>
</evidence>
<evidence type="ECO:0000256" key="1">
    <source>
        <dbReference type="ARBA" id="ARBA00022450"/>
    </source>
</evidence>